<keyword evidence="4" id="KW-1185">Reference proteome</keyword>
<gene>
    <name evidence="3" type="ORF">ABDJ40_13970</name>
</gene>
<proteinExistence type="predicted"/>
<keyword evidence="1" id="KW-0732">Signal</keyword>
<dbReference type="RefSeq" id="WP_347610675.1">
    <property type="nucleotide sequence ID" value="NZ_JBDPZC010000006.1"/>
</dbReference>
<dbReference type="NCBIfam" id="TIGR02595">
    <property type="entry name" value="PEP_CTERM"/>
    <property type="match status" value="1"/>
</dbReference>
<feature type="signal peptide" evidence="1">
    <location>
        <begin position="1"/>
        <end position="22"/>
    </location>
</feature>
<protein>
    <submittedName>
        <fullName evidence="3">PEP-CTERM sorting domain-containing protein</fullName>
    </submittedName>
</protein>
<feature type="domain" description="Ice-binding protein C-terminal" evidence="2">
    <location>
        <begin position="258"/>
        <end position="281"/>
    </location>
</feature>
<dbReference type="Proteomes" id="UP001462640">
    <property type="component" value="Unassembled WGS sequence"/>
</dbReference>
<accession>A0ABV0GFM2</accession>
<name>A0ABV0GFM2_9BURK</name>
<dbReference type="InterPro" id="IPR013424">
    <property type="entry name" value="Ice-binding_C"/>
</dbReference>
<dbReference type="EMBL" id="JBDPZC010000006">
    <property type="protein sequence ID" value="MEO3713868.1"/>
    <property type="molecule type" value="Genomic_DNA"/>
</dbReference>
<evidence type="ECO:0000259" key="2">
    <source>
        <dbReference type="Pfam" id="PF07589"/>
    </source>
</evidence>
<comment type="caution">
    <text evidence="3">The sequence shown here is derived from an EMBL/GenBank/DDBJ whole genome shotgun (WGS) entry which is preliminary data.</text>
</comment>
<reference evidence="3 4" key="1">
    <citation type="submission" date="2024-05" db="EMBL/GenBank/DDBJ databases">
        <title>Roseateles sp. 2.12 16S ribosomal RNA gene Genome sequencing and assembly.</title>
        <authorList>
            <person name="Woo H."/>
        </authorList>
    </citation>
    <scope>NUCLEOTIDE SEQUENCE [LARGE SCALE GENOMIC DNA]</scope>
    <source>
        <strain evidence="3 4">2.12</strain>
    </source>
</reference>
<dbReference type="Pfam" id="PF07589">
    <property type="entry name" value="PEP-CTERM"/>
    <property type="match status" value="1"/>
</dbReference>
<evidence type="ECO:0000313" key="3">
    <source>
        <dbReference type="EMBL" id="MEO3713868.1"/>
    </source>
</evidence>
<evidence type="ECO:0000256" key="1">
    <source>
        <dbReference type="SAM" id="SignalP"/>
    </source>
</evidence>
<evidence type="ECO:0000313" key="4">
    <source>
        <dbReference type="Proteomes" id="UP001462640"/>
    </source>
</evidence>
<sequence>MKSATMAFIGSALVVAAGLASAAPLKSTAVPIPIEEEFVVAQQLHVDSSLDAIVTQLLGAGLVDFGAKLHYEGRYRVLETSPGIFSGSYGGILSGTYLGETWSVEYGAAMETDAALNKVWNLDSKGTWKKGPYAGKNFKDKGKIIEKTDHTADLEIEIETDGVTPKIKTSAAGLKKDKGGGKLKVSGDLGVVDDAGKTHKEKVAIELDQATKTFTSRVTSSFAGFGFVVLENEGSYTASDCLADCPVGETSFDITVTQVPEPATPLLFAAGFGGFLVSRRRKSA</sequence>
<feature type="chain" id="PRO_5047025257" evidence="1">
    <location>
        <begin position="23"/>
        <end position="284"/>
    </location>
</feature>
<organism evidence="3 4">
    <name type="scientific">Roseateles flavus</name>
    <dbReference type="NCBI Taxonomy" id="3149041"/>
    <lineage>
        <taxon>Bacteria</taxon>
        <taxon>Pseudomonadati</taxon>
        <taxon>Pseudomonadota</taxon>
        <taxon>Betaproteobacteria</taxon>
        <taxon>Burkholderiales</taxon>
        <taxon>Sphaerotilaceae</taxon>
        <taxon>Roseateles</taxon>
    </lineage>
</organism>